<evidence type="ECO:0000313" key="2">
    <source>
        <dbReference type="EMBL" id="VEI00580.1"/>
    </source>
</evidence>
<evidence type="ECO:0000313" key="3">
    <source>
        <dbReference type="Proteomes" id="UP000028349"/>
    </source>
</evidence>
<sequence>MSEKLPIKGILGLGKASTLYYLNEIQERYQRKNDLYSTCPFILYQVDFQEINPFLPNNFSILIPKLEYFFHQIKELGISKLLVPNITLHESIDQVSFQFDICHPVFLTLKYLAENKISEVCLFGTKYTMNSEYLHHKFSEKNIKMYLPSKEDQDWIDHFRKSVYSQKSSSEETLKFQQLIRKYSSKSAVIISCTELSLFSLKNDSSCIDMADLQIEEFLR</sequence>
<protein>
    <submittedName>
        <fullName evidence="2">Putative racemase</fullName>
    </submittedName>
</protein>
<organism evidence="2 4">
    <name type="scientific">Kaistella antarctica</name>
    <dbReference type="NCBI Taxonomy" id="266748"/>
    <lineage>
        <taxon>Bacteria</taxon>
        <taxon>Pseudomonadati</taxon>
        <taxon>Bacteroidota</taxon>
        <taxon>Flavobacteriia</taxon>
        <taxon>Flavobacteriales</taxon>
        <taxon>Weeksellaceae</taxon>
        <taxon>Chryseobacterium group</taxon>
        <taxon>Kaistella</taxon>
    </lineage>
</organism>
<gene>
    <name evidence="1" type="ORF">HY04_05835</name>
    <name evidence="2" type="ORF">NCTC13489_02181</name>
</gene>
<dbReference type="STRING" id="266748.HY04_05835"/>
<name>A0A448NT65_9FLAO</name>
<dbReference type="Proteomes" id="UP000270036">
    <property type="component" value="Chromosome"/>
</dbReference>
<dbReference type="EMBL" id="LR134441">
    <property type="protein sequence ID" value="VEI00580.1"/>
    <property type="molecule type" value="Genomic_DNA"/>
</dbReference>
<reference evidence="2 4" key="2">
    <citation type="submission" date="2018-12" db="EMBL/GenBank/DDBJ databases">
        <authorList>
            <consortium name="Pathogen Informatics"/>
        </authorList>
    </citation>
    <scope>NUCLEOTIDE SEQUENCE [LARGE SCALE GENOMIC DNA]</scope>
    <source>
        <strain evidence="2 4">NCTC13489</strain>
    </source>
</reference>
<proteinExistence type="predicted"/>
<dbReference type="Proteomes" id="UP000028349">
    <property type="component" value="Unassembled WGS sequence"/>
</dbReference>
<accession>A0A448NT65</accession>
<dbReference type="OrthoDB" id="9803739at2"/>
<dbReference type="GO" id="GO:0016855">
    <property type="term" value="F:racemase and epimerase activity, acting on amino acids and derivatives"/>
    <property type="evidence" value="ECO:0007669"/>
    <property type="project" value="InterPro"/>
</dbReference>
<dbReference type="SUPFAM" id="SSF53681">
    <property type="entry name" value="Aspartate/glutamate racemase"/>
    <property type="match status" value="2"/>
</dbReference>
<dbReference type="AlphaFoldDB" id="A0A448NT65"/>
<reference evidence="1 3" key="1">
    <citation type="submission" date="2014-07" db="EMBL/GenBank/DDBJ databases">
        <authorList>
            <person name="Pisani N.G."/>
            <person name="Newman J.D."/>
        </authorList>
    </citation>
    <scope>NUCLEOTIDE SEQUENCE [LARGE SCALE GENOMIC DNA]</scope>
    <source>
        <strain evidence="1 3">LMG 24720</strain>
    </source>
</reference>
<keyword evidence="3" id="KW-1185">Reference proteome</keyword>
<evidence type="ECO:0000313" key="1">
    <source>
        <dbReference type="EMBL" id="KEY18045.1"/>
    </source>
</evidence>
<dbReference type="EMBL" id="JPEP01000002">
    <property type="protein sequence ID" value="KEY18045.1"/>
    <property type="molecule type" value="Genomic_DNA"/>
</dbReference>
<dbReference type="RefSeq" id="WP_034718075.1">
    <property type="nucleotide sequence ID" value="NZ_FOIX01000001.1"/>
</dbReference>
<dbReference type="KEGG" id="cant:NCTC13489_02181"/>
<dbReference type="InterPro" id="IPR001920">
    <property type="entry name" value="Asp/Glu_race"/>
</dbReference>
<evidence type="ECO:0000313" key="4">
    <source>
        <dbReference type="Proteomes" id="UP000270036"/>
    </source>
</evidence>
<dbReference type="Gene3D" id="3.40.50.1860">
    <property type="match status" value="2"/>
</dbReference>